<dbReference type="Proteomes" id="UP000319255">
    <property type="component" value="Unassembled WGS sequence"/>
</dbReference>
<dbReference type="CDD" id="cd16429">
    <property type="entry name" value="VirB10"/>
    <property type="match status" value="1"/>
</dbReference>
<evidence type="ECO:0000256" key="7">
    <source>
        <dbReference type="SAM" id="Phobius"/>
    </source>
</evidence>
<gene>
    <name evidence="8" type="ORF">FJM51_20230</name>
</gene>
<dbReference type="Pfam" id="PF03743">
    <property type="entry name" value="TrbI"/>
    <property type="match status" value="1"/>
</dbReference>
<sequence length="446" mass="46070">MTEPRDEEHGPDRRDPEKLDQADLRGGGLDKADQMERLDRISARVGARPRGRAPRRVAGAGFALLFAGAAVWALAPGPARSLLGLGTSEAEKMQRETPPGLGISTEIPRGAAPTAPPPLETAIPARTPPRAGLSEADAARLAALETELATLRSREPGPSRAELQSMLDANAAAIRADVTRQLLSRQQPVTAGIDPGAKQEQAELARAAEIEAAQVKSRGLVLDGAAGGVPGGGAAGGGGRRSGDQAFLASAGAGGVETARATALAAPDRMIVQGTILEAVLETALSTDLPGAVRAVLSEDVLSYDGSATLLPRGTRLIGSYNSEVRIAQRRALIAWTRAITPEGTSVALGGLGADALGRSGQPGQVDTHFWERFGSAALISVFGLAPQVIIDDKTNGDAADAIEDIGDDLRAASSGALDAYLRIAPTINVSQGDRLTIFVNRDLVF</sequence>
<evidence type="ECO:0000256" key="5">
    <source>
        <dbReference type="ARBA" id="ARBA00023136"/>
    </source>
</evidence>
<organism evidence="8 9">
    <name type="scientific">Amaricoccus solimangrovi</name>
    <dbReference type="NCBI Taxonomy" id="2589815"/>
    <lineage>
        <taxon>Bacteria</taxon>
        <taxon>Pseudomonadati</taxon>
        <taxon>Pseudomonadota</taxon>
        <taxon>Alphaproteobacteria</taxon>
        <taxon>Rhodobacterales</taxon>
        <taxon>Paracoccaceae</taxon>
        <taxon>Amaricoccus</taxon>
    </lineage>
</organism>
<dbReference type="OrthoDB" id="9807354at2"/>
<evidence type="ECO:0000313" key="8">
    <source>
        <dbReference type="EMBL" id="TPE47310.1"/>
    </source>
</evidence>
<keyword evidence="5 7" id="KW-0472">Membrane</keyword>
<evidence type="ECO:0000256" key="4">
    <source>
        <dbReference type="ARBA" id="ARBA00022989"/>
    </source>
</evidence>
<feature type="region of interest" description="Disordered" evidence="6">
    <location>
        <begin position="1"/>
        <end position="32"/>
    </location>
</feature>
<comment type="subcellular location">
    <subcellularLocation>
        <location evidence="1">Membrane</location>
        <topology evidence="1">Single-pass membrane protein</topology>
    </subcellularLocation>
</comment>
<dbReference type="InterPro" id="IPR005498">
    <property type="entry name" value="T4SS_VirB10/TraB/TrbI"/>
</dbReference>
<feature type="region of interest" description="Disordered" evidence="6">
    <location>
        <begin position="95"/>
        <end position="115"/>
    </location>
</feature>
<keyword evidence="3 7" id="KW-0812">Transmembrane</keyword>
<proteinExistence type="inferred from homology"/>
<feature type="transmembrane region" description="Helical" evidence="7">
    <location>
        <begin position="57"/>
        <end position="75"/>
    </location>
</feature>
<name>A0A501WG25_9RHOB</name>
<comment type="similarity">
    <text evidence="2">Belongs to the TrbI/VirB10 family.</text>
</comment>
<comment type="caution">
    <text evidence="8">The sequence shown here is derived from an EMBL/GenBank/DDBJ whole genome shotgun (WGS) entry which is preliminary data.</text>
</comment>
<dbReference type="Gene3D" id="2.40.128.260">
    <property type="entry name" value="Type IV secretion system, VirB10/TraB/TrbI"/>
    <property type="match status" value="1"/>
</dbReference>
<evidence type="ECO:0000313" key="9">
    <source>
        <dbReference type="Proteomes" id="UP000319255"/>
    </source>
</evidence>
<evidence type="ECO:0008006" key="10">
    <source>
        <dbReference type="Google" id="ProtNLM"/>
    </source>
</evidence>
<dbReference type="RefSeq" id="WP_140455946.1">
    <property type="nucleotide sequence ID" value="NZ_VFRP01000032.1"/>
</dbReference>
<dbReference type="EMBL" id="VFRP01000032">
    <property type="protein sequence ID" value="TPE47310.1"/>
    <property type="molecule type" value="Genomic_DNA"/>
</dbReference>
<keyword evidence="9" id="KW-1185">Reference proteome</keyword>
<protein>
    <recommendedName>
        <fullName evidence="10">Conjugal transfer protein</fullName>
    </recommendedName>
</protein>
<accession>A0A501WG25</accession>
<reference evidence="8 9" key="1">
    <citation type="submission" date="2019-06" db="EMBL/GenBank/DDBJ databases">
        <title>A novel bacterium of genus Amaricoccus, isolated from marine sediment.</title>
        <authorList>
            <person name="Huang H."/>
            <person name="Mo K."/>
            <person name="Hu Y."/>
        </authorList>
    </citation>
    <scope>NUCLEOTIDE SEQUENCE [LARGE SCALE GENOMIC DNA]</scope>
    <source>
        <strain evidence="8 9">HB172011</strain>
    </source>
</reference>
<dbReference type="InterPro" id="IPR042217">
    <property type="entry name" value="T4SS_VirB10/TrbI"/>
</dbReference>
<evidence type="ECO:0000256" key="6">
    <source>
        <dbReference type="SAM" id="MobiDB-lite"/>
    </source>
</evidence>
<keyword evidence="4 7" id="KW-1133">Transmembrane helix</keyword>
<evidence type="ECO:0000256" key="3">
    <source>
        <dbReference type="ARBA" id="ARBA00022692"/>
    </source>
</evidence>
<dbReference type="AlphaFoldDB" id="A0A501WG25"/>
<dbReference type="GO" id="GO:0016020">
    <property type="term" value="C:membrane"/>
    <property type="evidence" value="ECO:0007669"/>
    <property type="project" value="UniProtKB-SubCell"/>
</dbReference>
<evidence type="ECO:0000256" key="2">
    <source>
        <dbReference type="ARBA" id="ARBA00010265"/>
    </source>
</evidence>
<evidence type="ECO:0000256" key="1">
    <source>
        <dbReference type="ARBA" id="ARBA00004167"/>
    </source>
</evidence>